<dbReference type="PANTHER" id="PTHR34378">
    <property type="entry name" value="GLUTAMATE--CYSTEINE LIGASE, CHLOROPLASTIC"/>
    <property type="match status" value="1"/>
</dbReference>
<evidence type="ECO:0000256" key="2">
    <source>
        <dbReference type="ARBA" id="ARBA00010253"/>
    </source>
</evidence>
<dbReference type="AlphaFoldDB" id="A0A7X6BFA0"/>
<evidence type="ECO:0000313" key="13">
    <source>
        <dbReference type="Proteomes" id="UP000558192"/>
    </source>
</evidence>
<keyword evidence="9 11" id="KW-1015">Disulfide bond</keyword>
<dbReference type="InterPro" id="IPR035434">
    <property type="entry name" value="GCL_bact_plant"/>
</dbReference>
<comment type="similarity">
    <text evidence="10">Belongs to the glutamate--cysteine ligase type 2 family. EgtA subfamily.</text>
</comment>
<dbReference type="RefSeq" id="WP_168067907.1">
    <property type="nucleotide sequence ID" value="NZ_JAATJC010000001.1"/>
</dbReference>
<evidence type="ECO:0000256" key="6">
    <source>
        <dbReference type="ARBA" id="ARBA00022741"/>
    </source>
</evidence>
<dbReference type="InterPro" id="IPR014746">
    <property type="entry name" value="Gln_synth/guanido_kin_cat_dom"/>
</dbReference>
<gene>
    <name evidence="12" type="ORF">GGQ97_000977</name>
</gene>
<name>A0A7X6BFA0_9SPHN</name>
<sequence>MTTRTDLSDSPLIEGRADLLSVFSGGEKPKADWRIGTEHEKFVYRLADHRAPSWDEPGGIRDLLIGLTEFGWTPILEDGKVIALAGADGTISLEPAGQLELSGAPLATLHDTCAEAGRHLEQVKAIGDRLGLGFLGLGMWPDKTRAELPIMPKGRYAIMLRHMPRVGSLGLDMMLRTCTIQVNLDYSSEADMVKKFRVGLALQPLATALFANSPLTEGKPNGFKSFRSHIWTDTDPHRTGMLPQVFEDGFGYESYCDYALDVPMYFVMRDGRYIDCAGESFRAFLDGKLPQLPGEKPTIADWTDHLSTAFPEVRLKSFLEMRGADGGRWGRICALPALWVGLLYDQTALDAAWDLVKGWTIEEREALRAAVPAQALEAPVPGGGTVRDLGARVLDIAAAGLSARACLDGGGTNEGGFLDPLRDVIATGITPADRLLAWYNGEWNGDVSKVYDELSF</sequence>
<feature type="disulfide bond" evidence="11">
    <location>
        <begin position="113"/>
        <end position="333"/>
    </location>
</feature>
<accession>A0A7X6BFA0</accession>
<reference evidence="12 13" key="1">
    <citation type="submission" date="2020-03" db="EMBL/GenBank/DDBJ databases">
        <title>Genomic Encyclopedia of Type Strains, Phase IV (KMG-IV): sequencing the most valuable type-strain genomes for metagenomic binning, comparative biology and taxonomic classification.</title>
        <authorList>
            <person name="Goeker M."/>
        </authorList>
    </citation>
    <scope>NUCLEOTIDE SEQUENCE [LARGE SCALE GENOMIC DNA]</scope>
    <source>
        <strain evidence="12 13">DSM 16846</strain>
    </source>
</reference>
<comment type="catalytic activity">
    <reaction evidence="10">
        <text>L-cysteine + L-glutamate + ATP = gamma-L-glutamyl-L-cysteine + ADP + phosphate + H(+)</text>
        <dbReference type="Rhea" id="RHEA:13285"/>
        <dbReference type="ChEBI" id="CHEBI:15378"/>
        <dbReference type="ChEBI" id="CHEBI:29985"/>
        <dbReference type="ChEBI" id="CHEBI:30616"/>
        <dbReference type="ChEBI" id="CHEBI:35235"/>
        <dbReference type="ChEBI" id="CHEBI:43474"/>
        <dbReference type="ChEBI" id="CHEBI:58173"/>
        <dbReference type="ChEBI" id="CHEBI:456216"/>
        <dbReference type="EC" id="6.3.2.2"/>
    </reaction>
</comment>
<evidence type="ECO:0000256" key="7">
    <source>
        <dbReference type="ARBA" id="ARBA00022840"/>
    </source>
</evidence>
<dbReference type="GO" id="GO:0006750">
    <property type="term" value="P:glutathione biosynthetic process"/>
    <property type="evidence" value="ECO:0007669"/>
    <property type="project" value="UniProtKB-UniRule"/>
</dbReference>
<keyword evidence="4 10" id="KW-0436">Ligase</keyword>
<dbReference type="EMBL" id="JAATJC010000001">
    <property type="protein sequence ID" value="NJC05184.1"/>
    <property type="molecule type" value="Genomic_DNA"/>
</dbReference>
<evidence type="ECO:0000256" key="4">
    <source>
        <dbReference type="ARBA" id="ARBA00022598"/>
    </source>
</evidence>
<keyword evidence="5" id="KW-0317">Glutathione biosynthesis</keyword>
<comment type="similarity">
    <text evidence="2">Belongs to the carboxylate-amine ligase family. Glutamate--cysteine ligase type 2 subfamily.</text>
</comment>
<evidence type="ECO:0000256" key="10">
    <source>
        <dbReference type="PIRNR" id="PIRNR017901"/>
    </source>
</evidence>
<keyword evidence="6 10" id="KW-0547">Nucleotide-binding</keyword>
<evidence type="ECO:0000256" key="11">
    <source>
        <dbReference type="PIRSR" id="PIRSR017901-50"/>
    </source>
</evidence>
<evidence type="ECO:0000256" key="9">
    <source>
        <dbReference type="ARBA" id="ARBA00023157"/>
    </source>
</evidence>
<dbReference type="NCBIfam" id="TIGR01436">
    <property type="entry name" value="glu_cys_lig_pln"/>
    <property type="match status" value="1"/>
</dbReference>
<dbReference type="EC" id="6.3.2.2" evidence="10"/>
<dbReference type="Pfam" id="PF04107">
    <property type="entry name" value="GCS2"/>
    <property type="match status" value="1"/>
</dbReference>
<comment type="caution">
    <text evidence="12">The sequence shown here is derived from an EMBL/GenBank/DDBJ whole genome shotgun (WGS) entry which is preliminary data.</text>
</comment>
<evidence type="ECO:0000313" key="12">
    <source>
        <dbReference type="EMBL" id="NJC05184.1"/>
    </source>
</evidence>
<keyword evidence="8" id="KW-0809">Transit peptide</keyword>
<evidence type="ECO:0000256" key="5">
    <source>
        <dbReference type="ARBA" id="ARBA00022684"/>
    </source>
</evidence>
<dbReference type="PIRSF" id="PIRSF017901">
    <property type="entry name" value="GCL"/>
    <property type="match status" value="1"/>
</dbReference>
<dbReference type="SUPFAM" id="SSF55931">
    <property type="entry name" value="Glutamine synthetase/guanido kinase"/>
    <property type="match status" value="1"/>
</dbReference>
<protein>
    <recommendedName>
        <fullName evidence="10">Glutamate--cysteine ligase</fullName>
        <ecNumber evidence="10">6.3.2.2</ecNumber>
    </recommendedName>
</protein>
<dbReference type="PANTHER" id="PTHR34378:SF1">
    <property type="entry name" value="GLUTAMATE--CYSTEINE LIGASE, CHLOROPLASTIC"/>
    <property type="match status" value="1"/>
</dbReference>
<dbReference type="GO" id="GO:0004357">
    <property type="term" value="F:glutamate-cysteine ligase activity"/>
    <property type="evidence" value="ECO:0007669"/>
    <property type="project" value="UniProtKB-UniRule"/>
</dbReference>
<keyword evidence="7 10" id="KW-0067">ATP-binding</keyword>
<keyword evidence="13" id="KW-1185">Reference proteome</keyword>
<dbReference type="Proteomes" id="UP000558192">
    <property type="component" value="Unassembled WGS sequence"/>
</dbReference>
<dbReference type="Gene3D" id="3.30.590.20">
    <property type="match status" value="1"/>
</dbReference>
<dbReference type="InterPro" id="IPR006336">
    <property type="entry name" value="GCS2"/>
</dbReference>
<evidence type="ECO:0000256" key="3">
    <source>
        <dbReference type="ARBA" id="ARBA00011153"/>
    </source>
</evidence>
<evidence type="ECO:0000256" key="1">
    <source>
        <dbReference type="ARBA" id="ARBA00005006"/>
    </source>
</evidence>
<proteinExistence type="inferred from homology"/>
<comment type="subunit">
    <text evidence="3">Homodimer or monomer when oxidized or reduced, respectively.</text>
</comment>
<comment type="function">
    <text evidence="10">Catalyzes the synthesis of gamma-glutamylcysteine (gamma-GC).</text>
</comment>
<comment type="pathway">
    <text evidence="1">Sulfur metabolism; glutathione biosynthesis; glutathione from L-cysteine and L-glutamate: step 1/2.</text>
</comment>
<evidence type="ECO:0000256" key="8">
    <source>
        <dbReference type="ARBA" id="ARBA00022946"/>
    </source>
</evidence>
<dbReference type="InterPro" id="IPR011556">
    <property type="entry name" value="Glut_cys_lig_pln_type"/>
</dbReference>
<organism evidence="12 13">
    <name type="scientific">Sphingomonas kaistensis</name>
    <dbReference type="NCBI Taxonomy" id="298708"/>
    <lineage>
        <taxon>Bacteria</taxon>
        <taxon>Pseudomonadati</taxon>
        <taxon>Pseudomonadota</taxon>
        <taxon>Alphaproteobacteria</taxon>
        <taxon>Sphingomonadales</taxon>
        <taxon>Sphingomonadaceae</taxon>
        <taxon>Sphingomonas</taxon>
    </lineage>
</organism>
<dbReference type="GO" id="GO:0005524">
    <property type="term" value="F:ATP binding"/>
    <property type="evidence" value="ECO:0007669"/>
    <property type="project" value="UniProtKB-UniRule"/>
</dbReference>